<keyword evidence="4" id="KW-1185">Reference proteome</keyword>
<evidence type="ECO:0000259" key="2">
    <source>
        <dbReference type="PROSITE" id="PS50930"/>
    </source>
</evidence>
<keyword evidence="1" id="KW-0812">Transmembrane</keyword>
<feature type="transmembrane region" description="Helical" evidence="1">
    <location>
        <begin position="17"/>
        <end position="35"/>
    </location>
</feature>
<comment type="caution">
    <text evidence="3">The sequence shown here is derived from an EMBL/GenBank/DDBJ whole genome shotgun (WGS) entry which is preliminary data.</text>
</comment>
<dbReference type="PROSITE" id="PS50930">
    <property type="entry name" value="HTH_LYTTR"/>
    <property type="match status" value="1"/>
</dbReference>
<feature type="domain" description="HTH LytTR-type" evidence="2">
    <location>
        <begin position="164"/>
        <end position="267"/>
    </location>
</feature>
<dbReference type="EMBL" id="JBHULX010000021">
    <property type="protein sequence ID" value="MFD2591438.1"/>
    <property type="molecule type" value="Genomic_DNA"/>
</dbReference>
<organism evidence="3 4">
    <name type="scientific">Aquimarina hainanensis</name>
    <dbReference type="NCBI Taxonomy" id="1578017"/>
    <lineage>
        <taxon>Bacteria</taxon>
        <taxon>Pseudomonadati</taxon>
        <taxon>Bacteroidota</taxon>
        <taxon>Flavobacteriia</taxon>
        <taxon>Flavobacteriales</taxon>
        <taxon>Flavobacteriaceae</taxon>
        <taxon>Aquimarina</taxon>
    </lineage>
</organism>
<dbReference type="InterPro" id="IPR007492">
    <property type="entry name" value="LytTR_DNA-bd_dom"/>
</dbReference>
<feature type="transmembrane region" description="Helical" evidence="1">
    <location>
        <begin position="86"/>
        <end position="110"/>
    </location>
</feature>
<keyword evidence="1" id="KW-0472">Membrane</keyword>
<dbReference type="Proteomes" id="UP001597459">
    <property type="component" value="Unassembled WGS sequence"/>
</dbReference>
<sequence>MQRPISEVFSKPNRSKLWIGLFFLIIGLSVLQDYLFSQIHGTGFYISDSLLYNSIWFFLVPFTFLEIWILTLFHCKNNIWLVLYRLAISSILSLLHILIFTSFFVSVSYFVFSPSHRFVRIFTNALSNEFSALILYYFIAPFVVFFLEKKLPKTTSNLIYSQNFKVKTGLKTIAISSQSIETISTDKPYTVITTSTNRYFDTRTMKVFETLLNPSTFLRVNRSTIINTHIVKELVSRKNGDYDALLSNGETVRLSRHYRANWQHLLQ</sequence>
<evidence type="ECO:0000313" key="3">
    <source>
        <dbReference type="EMBL" id="MFD2591438.1"/>
    </source>
</evidence>
<dbReference type="PANTHER" id="PTHR37299:SF1">
    <property type="entry name" value="STAGE 0 SPORULATION PROTEIN A HOMOLOG"/>
    <property type="match status" value="1"/>
</dbReference>
<evidence type="ECO:0000256" key="1">
    <source>
        <dbReference type="SAM" id="Phobius"/>
    </source>
</evidence>
<dbReference type="InterPro" id="IPR046947">
    <property type="entry name" value="LytR-like"/>
</dbReference>
<evidence type="ECO:0000313" key="4">
    <source>
        <dbReference type="Proteomes" id="UP001597459"/>
    </source>
</evidence>
<dbReference type="Gene3D" id="2.40.50.1020">
    <property type="entry name" value="LytTr DNA-binding domain"/>
    <property type="match status" value="1"/>
</dbReference>
<dbReference type="PANTHER" id="PTHR37299">
    <property type="entry name" value="TRANSCRIPTIONAL REGULATOR-RELATED"/>
    <property type="match status" value="1"/>
</dbReference>
<proteinExistence type="predicted"/>
<reference evidence="4" key="1">
    <citation type="journal article" date="2019" name="Int. J. Syst. Evol. Microbiol.">
        <title>The Global Catalogue of Microorganisms (GCM) 10K type strain sequencing project: providing services to taxonomists for standard genome sequencing and annotation.</title>
        <authorList>
            <consortium name="The Broad Institute Genomics Platform"/>
            <consortium name="The Broad Institute Genome Sequencing Center for Infectious Disease"/>
            <person name="Wu L."/>
            <person name="Ma J."/>
        </authorList>
    </citation>
    <scope>NUCLEOTIDE SEQUENCE [LARGE SCALE GENOMIC DNA]</scope>
    <source>
        <strain evidence="4">KCTC 42423</strain>
    </source>
</reference>
<dbReference type="SMART" id="SM00850">
    <property type="entry name" value="LytTR"/>
    <property type="match status" value="1"/>
</dbReference>
<keyword evidence="1" id="KW-1133">Transmembrane helix</keyword>
<dbReference type="RefSeq" id="WP_378256955.1">
    <property type="nucleotide sequence ID" value="NZ_JBHSJV010000001.1"/>
</dbReference>
<name>A0ABW5NA66_9FLAO</name>
<feature type="transmembrane region" description="Helical" evidence="1">
    <location>
        <begin position="55"/>
        <end position="74"/>
    </location>
</feature>
<dbReference type="Pfam" id="PF04397">
    <property type="entry name" value="LytTR"/>
    <property type="match status" value="1"/>
</dbReference>
<accession>A0ABW5NA66</accession>
<protein>
    <submittedName>
        <fullName evidence="3">LytR/AlgR family response regulator transcription factor</fullName>
    </submittedName>
</protein>
<gene>
    <name evidence="3" type="ORF">ACFSTE_11430</name>
</gene>
<feature type="transmembrane region" description="Helical" evidence="1">
    <location>
        <begin position="130"/>
        <end position="147"/>
    </location>
</feature>